<dbReference type="Proteomes" id="UP000317371">
    <property type="component" value="Unassembled WGS sequence"/>
</dbReference>
<accession>A0A540VLG1</accession>
<name>A0A540VLG1_9CHLR</name>
<evidence type="ECO:0000313" key="1">
    <source>
        <dbReference type="EMBL" id="TQE97587.1"/>
    </source>
</evidence>
<dbReference type="InParanoid" id="A0A540VLG1"/>
<proteinExistence type="predicted"/>
<keyword evidence="2" id="KW-1185">Reference proteome</keyword>
<sequence length="129" mass="14709">MRPTSRAKRREACREAMDALMEEMEAWYAAHPEATFGELEEKLRQERRALMGQVLEILINGRQHDSEAEEPLCPSCERPMRFEGYRRRTVVGLEGESELERAYYRCPHGCGEGFFPPGPPAPSALGPLE</sequence>
<reference evidence="1 2" key="1">
    <citation type="submission" date="2019-06" db="EMBL/GenBank/DDBJ databases">
        <title>Genome sequence of Litorilinea aerophila BAA-2444.</title>
        <authorList>
            <person name="Maclea K.S."/>
            <person name="Maurais E.G."/>
            <person name="Iannazzi L.C."/>
        </authorList>
    </citation>
    <scope>NUCLEOTIDE SEQUENCE [LARGE SCALE GENOMIC DNA]</scope>
    <source>
        <strain evidence="1 2">ATCC BAA-2444</strain>
    </source>
</reference>
<protein>
    <submittedName>
        <fullName evidence="1">Uncharacterized protein</fullName>
    </submittedName>
</protein>
<organism evidence="1 2">
    <name type="scientific">Litorilinea aerophila</name>
    <dbReference type="NCBI Taxonomy" id="1204385"/>
    <lineage>
        <taxon>Bacteria</taxon>
        <taxon>Bacillati</taxon>
        <taxon>Chloroflexota</taxon>
        <taxon>Caldilineae</taxon>
        <taxon>Caldilineales</taxon>
        <taxon>Caldilineaceae</taxon>
        <taxon>Litorilinea</taxon>
    </lineage>
</organism>
<dbReference type="EMBL" id="VIGC01000002">
    <property type="protein sequence ID" value="TQE97587.1"/>
    <property type="molecule type" value="Genomic_DNA"/>
</dbReference>
<gene>
    <name evidence="1" type="ORF">FKZ61_01555</name>
</gene>
<dbReference type="AlphaFoldDB" id="A0A540VLG1"/>
<dbReference type="OrthoDB" id="164561at2"/>
<evidence type="ECO:0000313" key="2">
    <source>
        <dbReference type="Proteomes" id="UP000317371"/>
    </source>
</evidence>
<comment type="caution">
    <text evidence="1">The sequence shown here is derived from an EMBL/GenBank/DDBJ whole genome shotgun (WGS) entry which is preliminary data.</text>
</comment>